<dbReference type="SUPFAM" id="SSF54373">
    <property type="entry name" value="FAD-linked reductases, C-terminal domain"/>
    <property type="match status" value="1"/>
</dbReference>
<organism evidence="2 3">
    <name type="scientific">Bordetella genomosp. 1</name>
    <dbReference type="NCBI Taxonomy" id="1395607"/>
    <lineage>
        <taxon>Bacteria</taxon>
        <taxon>Pseudomonadati</taxon>
        <taxon>Pseudomonadota</taxon>
        <taxon>Betaproteobacteria</taxon>
        <taxon>Burkholderiales</taxon>
        <taxon>Alcaligenaceae</taxon>
        <taxon>Bordetella</taxon>
    </lineage>
</organism>
<proteinExistence type="predicted"/>
<dbReference type="InterPro" id="IPR054707">
    <property type="entry name" value="DhpH_subs-bd"/>
</dbReference>
<dbReference type="EMBL" id="NEVL01000004">
    <property type="protein sequence ID" value="OZI32730.1"/>
    <property type="molecule type" value="Genomic_DNA"/>
</dbReference>
<name>A0A261S7H4_9BORD</name>
<sequence>MSQVPHSSAAHRHAIVIGGSLSGLFIGNLLRRAGWRVEIFERSTHTLDSRGGGIVLQPDVEEVFRRCGIDLTESQLGVRSQYRNVFNPDGSTHSHHYAPQVQTSWSLLYSTLRRAFGDVGYHQGATLARVSQDDAGGTVTAHFADGSLRSAHLLIGADGGNSTVRAQFWPNARPVYAGYLAWRGLVPEAELPASARQHLQGDLSFANNYGSHILGYLVPGPGNDLRPGHRLFNWVWYRTADPAQLAAIMTDREGRRRGHSIPEGWLDARWLAHLRTEAQALLPPAFRDLVEVTRDPFAQEIRDLACDHYVAGRAVILGDAAAIPRPHTAASTLKAAANALALADALTQFPQDLQLALAAWEPAQIALGKALQRRGIDTGNYLMFQHGAAGRLA</sequence>
<dbReference type="PANTHER" id="PTHR47469">
    <property type="entry name" value="MONOOXYGENASE-LIKE"/>
    <property type="match status" value="1"/>
</dbReference>
<feature type="domain" description="2,6-dihydroxypyridine 3-monooxygenase substrate binding" evidence="1">
    <location>
        <begin position="176"/>
        <end position="303"/>
    </location>
</feature>
<dbReference type="InterPro" id="IPR053212">
    <property type="entry name" value="DHP_3-monooxygenase"/>
</dbReference>
<evidence type="ECO:0000259" key="1">
    <source>
        <dbReference type="Pfam" id="PF22607"/>
    </source>
</evidence>
<dbReference type="SUPFAM" id="SSF51905">
    <property type="entry name" value="FAD/NAD(P)-binding domain"/>
    <property type="match status" value="1"/>
</dbReference>
<comment type="caution">
    <text evidence="2">The sequence shown here is derived from an EMBL/GenBank/DDBJ whole genome shotgun (WGS) entry which is preliminary data.</text>
</comment>
<dbReference type="NCBIfam" id="NF005566">
    <property type="entry name" value="PRK07236.1"/>
    <property type="match status" value="1"/>
</dbReference>
<evidence type="ECO:0000313" key="3">
    <source>
        <dbReference type="Proteomes" id="UP000217005"/>
    </source>
</evidence>
<protein>
    <submittedName>
        <fullName evidence="2">2-polyprenyl-6-methoxyphenol hydroxylase</fullName>
    </submittedName>
</protein>
<reference evidence="2 3" key="1">
    <citation type="submission" date="2017-05" db="EMBL/GenBank/DDBJ databases">
        <title>Complete and WGS of Bordetella genogroups.</title>
        <authorList>
            <person name="Spilker T."/>
            <person name="LiPuma J."/>
        </authorList>
    </citation>
    <scope>NUCLEOTIDE SEQUENCE [LARGE SCALE GENOMIC DNA]</scope>
    <source>
        <strain evidence="2 3">AU17610</strain>
    </source>
</reference>
<dbReference type="OrthoDB" id="8591538at2"/>
<dbReference type="PRINTS" id="PR00420">
    <property type="entry name" value="RNGMNOXGNASE"/>
</dbReference>
<dbReference type="RefSeq" id="WP_094827728.1">
    <property type="nucleotide sequence ID" value="NZ_NEVL01000004.1"/>
</dbReference>
<dbReference type="Gene3D" id="3.50.50.60">
    <property type="entry name" value="FAD/NAD(P)-binding domain"/>
    <property type="match status" value="2"/>
</dbReference>
<accession>A0A261S7H4</accession>
<gene>
    <name evidence="2" type="ORF">CEG14_17650</name>
</gene>
<dbReference type="PANTHER" id="PTHR47469:SF2">
    <property type="entry name" value="OS06G0597600 PROTEIN"/>
    <property type="match status" value="1"/>
</dbReference>
<dbReference type="Proteomes" id="UP000217005">
    <property type="component" value="Unassembled WGS sequence"/>
</dbReference>
<dbReference type="AlphaFoldDB" id="A0A261S7H4"/>
<dbReference type="InterPro" id="IPR036188">
    <property type="entry name" value="FAD/NAD-bd_sf"/>
</dbReference>
<evidence type="ECO:0000313" key="2">
    <source>
        <dbReference type="EMBL" id="OZI32730.1"/>
    </source>
</evidence>
<dbReference type="Pfam" id="PF22607">
    <property type="entry name" value="FAD_binding-like"/>
    <property type="match status" value="1"/>
</dbReference>